<dbReference type="Gene3D" id="2.40.10.120">
    <property type="match status" value="1"/>
</dbReference>
<name>A0AAJ2UP37_9ACTN</name>
<dbReference type="GO" id="GO:0006508">
    <property type="term" value="P:proteolysis"/>
    <property type="evidence" value="ECO:0007669"/>
    <property type="project" value="UniProtKB-KW"/>
</dbReference>
<organism evidence="1 2">
    <name type="scientific">Streptomyces europaeiscabiei</name>
    <dbReference type="NCBI Taxonomy" id="146819"/>
    <lineage>
        <taxon>Bacteria</taxon>
        <taxon>Bacillati</taxon>
        <taxon>Actinomycetota</taxon>
        <taxon>Actinomycetes</taxon>
        <taxon>Kitasatosporales</taxon>
        <taxon>Streptomycetaceae</taxon>
        <taxon>Streptomyces</taxon>
    </lineage>
</organism>
<dbReference type="InterPro" id="IPR009003">
    <property type="entry name" value="Peptidase_S1_PA"/>
</dbReference>
<dbReference type="Pfam" id="PF13365">
    <property type="entry name" value="Trypsin_2"/>
    <property type="match status" value="1"/>
</dbReference>
<evidence type="ECO:0000313" key="2">
    <source>
        <dbReference type="Proteomes" id="UP001273589"/>
    </source>
</evidence>
<comment type="caution">
    <text evidence="1">The sequence shown here is derived from an EMBL/GenBank/DDBJ whole genome shotgun (WGS) entry which is preliminary data.</text>
</comment>
<keyword evidence="1" id="KW-0645">Protease</keyword>
<proteinExistence type="predicted"/>
<dbReference type="SUPFAM" id="SSF50494">
    <property type="entry name" value="Trypsin-like serine proteases"/>
    <property type="match status" value="1"/>
</dbReference>
<feature type="non-terminal residue" evidence="1">
    <location>
        <position position="368"/>
    </location>
</feature>
<dbReference type="GO" id="GO:0008233">
    <property type="term" value="F:peptidase activity"/>
    <property type="evidence" value="ECO:0007669"/>
    <property type="project" value="UniProtKB-KW"/>
</dbReference>
<accession>A0AAJ2UP37</accession>
<evidence type="ECO:0000313" key="1">
    <source>
        <dbReference type="EMBL" id="MDX3134233.1"/>
    </source>
</evidence>
<dbReference type="InterPro" id="IPR027417">
    <property type="entry name" value="P-loop_NTPase"/>
</dbReference>
<dbReference type="Proteomes" id="UP001273589">
    <property type="component" value="Unassembled WGS sequence"/>
</dbReference>
<reference evidence="1" key="1">
    <citation type="journal article" date="2023" name="Microb. Genom.">
        <title>Mesoterricola silvestris gen. nov., sp. nov., Mesoterricola sediminis sp. nov., Geothrix oryzae sp. nov., Geothrix edaphica sp. nov., Geothrix rubra sp. nov., and Geothrix limicola sp. nov., six novel members of Acidobacteriota isolated from soils.</title>
        <authorList>
            <person name="Weisberg A.J."/>
            <person name="Pearce E."/>
            <person name="Kramer C.G."/>
            <person name="Chang J.H."/>
            <person name="Clarke C.R."/>
        </authorList>
    </citation>
    <scope>NUCLEOTIDE SEQUENCE</scope>
    <source>
        <strain evidence="1">ND06-05F</strain>
    </source>
</reference>
<dbReference type="SUPFAM" id="SSF52540">
    <property type="entry name" value="P-loop containing nucleoside triphosphate hydrolases"/>
    <property type="match status" value="1"/>
</dbReference>
<dbReference type="RefSeq" id="WP_408995087.1">
    <property type="nucleotide sequence ID" value="NZ_JARAWN010000272.1"/>
</dbReference>
<keyword evidence="1" id="KW-0378">Hydrolase</keyword>
<dbReference type="AlphaFoldDB" id="A0AAJ2UP37"/>
<gene>
    <name evidence="1" type="ORF">PV367_31615</name>
</gene>
<dbReference type="EMBL" id="JARAWN010000272">
    <property type="protein sequence ID" value="MDX3134233.1"/>
    <property type="molecule type" value="Genomic_DNA"/>
</dbReference>
<protein>
    <submittedName>
        <fullName evidence="1">Serine protease</fullName>
    </submittedName>
</protein>
<sequence length="368" mass="36891">MAVRGRRATDDGRRAARDEVLVRVGDLAGRPRGTGFVADHHGTVVTSHEAVDGLARIVVHATGDRVCVVSSDAVTPLPALDLALIRTEGLCVEPLPFALRDEVGTGAYVRIAAGGWREARVLGTADVTYTATDGFHLLRGALELAIGTAGSEALRLGGGAAGGPVLDVTTGAVVGVLGTALEAPHRATGFAVPLRGWRAEQPLAELLARNAATVGAYGTDLNLAGVLELTATTVGSDGPGAGAGAVAAAGADPVERVEVVREFTAFVDGPATVLGLVGPPGSGRTTELAALAARRGREPEPAPTLWLRGADLLSDDASVADAARRALERAGRIVAASAAVGAAGAAGAMDAMGVEGHRGTSGEWGASA</sequence>